<reference evidence="2 3" key="1">
    <citation type="journal article" date="2011" name="Int. J. Syst. Evol. Microbiol.">
        <title>Zhongshania antarctica gen. nov., sp. nov. and Zhongshania guokunii sp. nov., gammaproteobacteria respectively isolated from coastal attached (fast) ice and surface seawater of the Antarctic.</title>
        <authorList>
            <person name="Li H.J."/>
            <person name="Zhang X.Y."/>
            <person name="Chen C.X."/>
            <person name="Zhang Y.J."/>
            <person name="Gao Z.M."/>
            <person name="Yu Y."/>
            <person name="Chen X.L."/>
            <person name="Chen B."/>
            <person name="Zhang Y.Z."/>
        </authorList>
    </citation>
    <scope>NUCLEOTIDE SEQUENCE [LARGE SCALE GENOMIC DNA]</scope>
    <source>
        <strain evidence="2 3">R06B22</strain>
    </source>
</reference>
<feature type="chain" id="PRO_5045925337" evidence="1">
    <location>
        <begin position="32"/>
        <end position="275"/>
    </location>
</feature>
<keyword evidence="3" id="KW-1185">Reference proteome</keyword>
<proteinExistence type="predicted"/>
<evidence type="ECO:0000313" key="2">
    <source>
        <dbReference type="EMBL" id="MEX1665031.1"/>
    </source>
</evidence>
<evidence type="ECO:0000313" key="3">
    <source>
        <dbReference type="Proteomes" id="UP001557484"/>
    </source>
</evidence>
<accession>A0ABV3TTU1</accession>
<gene>
    <name evidence="2" type="ORF">AB4875_06000</name>
</gene>
<dbReference type="Pfam" id="PF11306">
    <property type="entry name" value="DUF3108"/>
    <property type="match status" value="1"/>
</dbReference>
<dbReference type="RefSeq" id="WP_368375142.1">
    <property type="nucleotide sequence ID" value="NZ_JBFRYB010000001.1"/>
</dbReference>
<organism evidence="2 3">
    <name type="scientific">Zhongshania arctica</name>
    <dbReference type="NCBI Taxonomy" id="3238302"/>
    <lineage>
        <taxon>Bacteria</taxon>
        <taxon>Pseudomonadati</taxon>
        <taxon>Pseudomonadota</taxon>
        <taxon>Gammaproteobacteria</taxon>
        <taxon>Cellvibrionales</taxon>
        <taxon>Spongiibacteraceae</taxon>
        <taxon>Zhongshania</taxon>
    </lineage>
</organism>
<name>A0ABV3TTU1_9GAMM</name>
<sequence length="275" mass="30869">MIRIYPKAACFFSKIRLLAFLFYAIPSLALASGGGISASPDTSPEMLTPVAPILATNIKEEKILPYQAEYKISSNSLTTTATRSLSKKGNNWLLSQHAKLVFIRVSEESVIEDSKDGLRPLHYEYSNNMSSRQDQSIDFNWSTQSASDKKYRKPWSSKISEDTFDQLGAQLKMREALMYDRLGGEISQTVVNRGKHKTYTIKKLGEETIDSPAGKLQTVKLLRSRPGSSSETTVWLAKDWNYLIVRLEQREDDEVYSLELLNATLNGATVKGLSK</sequence>
<comment type="caution">
    <text evidence="2">The sequence shown here is derived from an EMBL/GenBank/DDBJ whole genome shotgun (WGS) entry which is preliminary data.</text>
</comment>
<dbReference type="InterPro" id="IPR021457">
    <property type="entry name" value="DUF3108"/>
</dbReference>
<dbReference type="Proteomes" id="UP001557484">
    <property type="component" value="Unassembled WGS sequence"/>
</dbReference>
<dbReference type="EMBL" id="JBFRYB010000001">
    <property type="protein sequence ID" value="MEX1665031.1"/>
    <property type="molecule type" value="Genomic_DNA"/>
</dbReference>
<keyword evidence="1" id="KW-0732">Signal</keyword>
<evidence type="ECO:0000256" key="1">
    <source>
        <dbReference type="SAM" id="SignalP"/>
    </source>
</evidence>
<protein>
    <submittedName>
        <fullName evidence="2">DUF3108 domain-containing protein</fullName>
    </submittedName>
</protein>
<feature type="signal peptide" evidence="1">
    <location>
        <begin position="1"/>
        <end position="31"/>
    </location>
</feature>